<evidence type="ECO:0000256" key="2">
    <source>
        <dbReference type="SAM" id="MobiDB-lite"/>
    </source>
</evidence>
<keyword evidence="1" id="KW-0175">Coiled coil</keyword>
<evidence type="ECO:0000313" key="4">
    <source>
        <dbReference type="Proteomes" id="UP000789396"/>
    </source>
</evidence>
<protein>
    <submittedName>
        <fullName evidence="3">10968_t:CDS:1</fullName>
    </submittedName>
</protein>
<gene>
    <name evidence="3" type="ORF">RFULGI_LOCUS1533</name>
</gene>
<dbReference type="EMBL" id="CAJVPZ010000964">
    <property type="protein sequence ID" value="CAG8480853.1"/>
    <property type="molecule type" value="Genomic_DNA"/>
</dbReference>
<proteinExistence type="predicted"/>
<keyword evidence="4" id="KW-1185">Reference proteome</keyword>
<evidence type="ECO:0000313" key="3">
    <source>
        <dbReference type="EMBL" id="CAG8480853.1"/>
    </source>
</evidence>
<feature type="coiled-coil region" evidence="1">
    <location>
        <begin position="175"/>
        <end position="209"/>
    </location>
</feature>
<organism evidence="3 4">
    <name type="scientific">Racocetra fulgida</name>
    <dbReference type="NCBI Taxonomy" id="60492"/>
    <lineage>
        <taxon>Eukaryota</taxon>
        <taxon>Fungi</taxon>
        <taxon>Fungi incertae sedis</taxon>
        <taxon>Mucoromycota</taxon>
        <taxon>Glomeromycotina</taxon>
        <taxon>Glomeromycetes</taxon>
        <taxon>Diversisporales</taxon>
        <taxon>Gigasporaceae</taxon>
        <taxon>Racocetra</taxon>
    </lineage>
</organism>
<accession>A0A9N8WAN5</accession>
<feature type="compositionally biased region" description="Polar residues" evidence="2">
    <location>
        <begin position="312"/>
        <end position="325"/>
    </location>
</feature>
<name>A0A9N8WAN5_9GLOM</name>
<dbReference type="Proteomes" id="UP000789396">
    <property type="component" value="Unassembled WGS sequence"/>
</dbReference>
<evidence type="ECO:0000256" key="1">
    <source>
        <dbReference type="SAM" id="Coils"/>
    </source>
</evidence>
<reference evidence="3" key="1">
    <citation type="submission" date="2021-06" db="EMBL/GenBank/DDBJ databases">
        <authorList>
            <person name="Kallberg Y."/>
            <person name="Tangrot J."/>
            <person name="Rosling A."/>
        </authorList>
    </citation>
    <scope>NUCLEOTIDE SEQUENCE</scope>
    <source>
        <strain evidence="3">IN212</strain>
    </source>
</reference>
<dbReference type="OrthoDB" id="2368878at2759"/>
<sequence length="355" mass="40471">MDLQAQDFNINSRLNQLNPNSFLQSVDKNSIETQQKVQGDKVCKVLKTLEQSKFLTDYLSQINVVDHNTAHDGTEIPCCIAFSTRKVETRFMNRDLISRSVEIDKLMAKIDNIEHVLRQNIITIKEEMSTIGSSLTKEVQNSRGGNHIDIFREEISKQISDLYPKIIQDIKLKQEESTKSLEQSLSAQVEELKRELTIHQQMLEHVLENQKIANCQQCLSAPTGGTRMTKNYNTFVKQEEIEYSTVKSPTQQTLESKLHVKEANEIANEIGERGFTFQGPSFDRREIKMQSRSTPSVHTLKKQNNSKEAHLSITNSEQSSQSDSANYLPITKLSGTSKQEIKEALGNRSNKQLKR</sequence>
<comment type="caution">
    <text evidence="3">The sequence shown here is derived from an EMBL/GenBank/DDBJ whole genome shotgun (WGS) entry which is preliminary data.</text>
</comment>
<dbReference type="AlphaFoldDB" id="A0A9N8WAN5"/>
<feature type="region of interest" description="Disordered" evidence="2">
    <location>
        <begin position="290"/>
        <end position="355"/>
    </location>
</feature>